<feature type="region of interest" description="Disordered" evidence="1">
    <location>
        <begin position="1"/>
        <end position="24"/>
    </location>
</feature>
<dbReference type="InterPro" id="IPR001680">
    <property type="entry name" value="WD40_rpt"/>
</dbReference>
<name>A0ABR3FIM4_9AGAR</name>
<evidence type="ECO:0000256" key="1">
    <source>
        <dbReference type="SAM" id="MobiDB-lite"/>
    </source>
</evidence>
<dbReference type="Pfam" id="PF12937">
    <property type="entry name" value="F-box-like"/>
    <property type="match status" value="1"/>
</dbReference>
<evidence type="ECO:0000259" key="2">
    <source>
        <dbReference type="SMART" id="SM00256"/>
    </source>
</evidence>
<accession>A0ABR3FIM4</accession>
<feature type="domain" description="F-box" evidence="2">
    <location>
        <begin position="39"/>
        <end position="79"/>
    </location>
</feature>
<dbReference type="Gene3D" id="1.20.1280.50">
    <property type="match status" value="1"/>
</dbReference>
<dbReference type="SMART" id="SM00320">
    <property type="entry name" value="WD40"/>
    <property type="match status" value="2"/>
</dbReference>
<dbReference type="EMBL" id="JBAHYK010000340">
    <property type="protein sequence ID" value="KAL0575066.1"/>
    <property type="molecule type" value="Genomic_DNA"/>
</dbReference>
<proteinExistence type="predicted"/>
<dbReference type="InterPro" id="IPR015943">
    <property type="entry name" value="WD40/YVTN_repeat-like_dom_sf"/>
</dbReference>
<sequence length="558" mass="61919">MSKHRLSPDSVPLPPAKRQHTLSHTSAPTRIELTFDNALYDELILCIFSHLSWLDLCAAQATSRNWARLATDNGLWKAQFLQVFGSRLRGARGFRTDGREVKSLPSRARTEENDKQEEYRDWKWMFRISSNWRTGRCAPAEVPLQHTHPLEHLDQTHVLISGSMSILAPAFETISPEVILQTESSPVFKLYCRSIHENTPIRITALALDQSTVTSEQMRLACFVSTGEFSLFSISHINPSTSTRKLTYTPHRRTARVAPITHAVYHHPLLITLSESFCLCIYDLSDDRITLTQTLSSYTSFPPSSLVLSTPTPATYKLILTYGLPVYPSHWSVAVTELMIAGHRPSSSATTLPSSSSYLIPNEPAPMSIISTRTARALDVPQGWVDERKLQYMREQWGRKVARIADTQTDGKWVVLAPGNSFYGKSISAPACPASDAVLSHTSSSLYSPTTLQLYRLSLPAPSSVSSSPPKLTFVRSLNGQLGPISSLALSDGRCVSYGLNGSIWVWDLEAGVGTEVACPQPGLTYDDIGTLQSRVAFDERRIITTMGRHVVARTFDI</sequence>
<dbReference type="SMART" id="SM00256">
    <property type="entry name" value="FBOX"/>
    <property type="match status" value="1"/>
</dbReference>
<reference evidence="3 4" key="1">
    <citation type="submission" date="2024-02" db="EMBL/GenBank/DDBJ databases">
        <title>A draft genome for the cacao thread blight pathogen Marasmius crinis-equi.</title>
        <authorList>
            <person name="Cohen S.P."/>
            <person name="Baruah I.K."/>
            <person name="Amoako-Attah I."/>
            <person name="Bukari Y."/>
            <person name="Meinhardt L.W."/>
            <person name="Bailey B.A."/>
        </authorList>
    </citation>
    <scope>NUCLEOTIDE SEQUENCE [LARGE SCALE GENOMIC DNA]</scope>
    <source>
        <strain evidence="3 4">GH-76</strain>
    </source>
</reference>
<gene>
    <name evidence="3" type="ORF">V5O48_006911</name>
</gene>
<protein>
    <recommendedName>
        <fullName evidence="2">F-box domain-containing protein</fullName>
    </recommendedName>
</protein>
<dbReference type="InterPro" id="IPR036322">
    <property type="entry name" value="WD40_repeat_dom_sf"/>
</dbReference>
<dbReference type="Gene3D" id="2.130.10.10">
    <property type="entry name" value="YVTN repeat-like/Quinoprotein amine dehydrogenase"/>
    <property type="match status" value="1"/>
</dbReference>
<dbReference type="Proteomes" id="UP001465976">
    <property type="component" value="Unassembled WGS sequence"/>
</dbReference>
<evidence type="ECO:0000313" key="4">
    <source>
        <dbReference type="Proteomes" id="UP001465976"/>
    </source>
</evidence>
<dbReference type="SUPFAM" id="SSF50978">
    <property type="entry name" value="WD40 repeat-like"/>
    <property type="match status" value="1"/>
</dbReference>
<organism evidence="3 4">
    <name type="scientific">Marasmius crinis-equi</name>
    <dbReference type="NCBI Taxonomy" id="585013"/>
    <lineage>
        <taxon>Eukaryota</taxon>
        <taxon>Fungi</taxon>
        <taxon>Dikarya</taxon>
        <taxon>Basidiomycota</taxon>
        <taxon>Agaricomycotina</taxon>
        <taxon>Agaricomycetes</taxon>
        <taxon>Agaricomycetidae</taxon>
        <taxon>Agaricales</taxon>
        <taxon>Marasmiineae</taxon>
        <taxon>Marasmiaceae</taxon>
        <taxon>Marasmius</taxon>
    </lineage>
</organism>
<dbReference type="SUPFAM" id="SSF81383">
    <property type="entry name" value="F-box domain"/>
    <property type="match status" value="1"/>
</dbReference>
<evidence type="ECO:0000313" key="3">
    <source>
        <dbReference type="EMBL" id="KAL0575066.1"/>
    </source>
</evidence>
<keyword evidence="4" id="KW-1185">Reference proteome</keyword>
<dbReference type="InterPro" id="IPR036047">
    <property type="entry name" value="F-box-like_dom_sf"/>
</dbReference>
<dbReference type="InterPro" id="IPR001810">
    <property type="entry name" value="F-box_dom"/>
</dbReference>
<comment type="caution">
    <text evidence="3">The sequence shown here is derived from an EMBL/GenBank/DDBJ whole genome shotgun (WGS) entry which is preliminary data.</text>
</comment>